<evidence type="ECO:0000313" key="3">
    <source>
        <dbReference type="Proteomes" id="UP000791440"/>
    </source>
</evidence>
<sequence length="221" mass="23634">MNYTNSNSMFIKTGGRLSGQIVKYNYCTSLQVLSCARSDPVGHWLPSKLILLVTSTSASALGLSVHPSPSHSLSSGTVGFIVTSVLRVVVLTLSLTASISFIASFVSFNLFFTSGFLLSAALVSFLGSFLFASSLFLSWFSKPVSGSVSVSKPSTTFVTMPFFSGSFSFFCLSSKSLFCTDSVTGARTCFSSPQLTFTMLTINTHSTNFFILLSLACHTLV</sequence>
<keyword evidence="1" id="KW-0472">Membrane</keyword>
<gene>
    <name evidence="2" type="ORF">O3G_MSEX010110</name>
</gene>
<dbReference type="Proteomes" id="UP000791440">
    <property type="component" value="Unassembled WGS sequence"/>
</dbReference>
<feature type="transmembrane region" description="Helical" evidence="1">
    <location>
        <begin position="160"/>
        <end position="178"/>
    </location>
</feature>
<protein>
    <submittedName>
        <fullName evidence="2">Uncharacterized protein</fullName>
    </submittedName>
</protein>
<evidence type="ECO:0000313" key="2">
    <source>
        <dbReference type="EMBL" id="KAG6457103.1"/>
    </source>
</evidence>
<proteinExistence type="predicted"/>
<organism evidence="2 3">
    <name type="scientific">Manduca sexta</name>
    <name type="common">Tobacco hawkmoth</name>
    <name type="synonym">Tobacco hornworm</name>
    <dbReference type="NCBI Taxonomy" id="7130"/>
    <lineage>
        <taxon>Eukaryota</taxon>
        <taxon>Metazoa</taxon>
        <taxon>Ecdysozoa</taxon>
        <taxon>Arthropoda</taxon>
        <taxon>Hexapoda</taxon>
        <taxon>Insecta</taxon>
        <taxon>Pterygota</taxon>
        <taxon>Neoptera</taxon>
        <taxon>Endopterygota</taxon>
        <taxon>Lepidoptera</taxon>
        <taxon>Glossata</taxon>
        <taxon>Ditrysia</taxon>
        <taxon>Bombycoidea</taxon>
        <taxon>Sphingidae</taxon>
        <taxon>Sphinginae</taxon>
        <taxon>Sphingini</taxon>
        <taxon>Manduca</taxon>
    </lineage>
</organism>
<feature type="transmembrane region" description="Helical" evidence="1">
    <location>
        <begin position="78"/>
        <end position="103"/>
    </location>
</feature>
<accession>A0A921ZGC6</accession>
<keyword evidence="1" id="KW-1133">Transmembrane helix</keyword>
<keyword evidence="1" id="KW-0812">Transmembrane</keyword>
<keyword evidence="3" id="KW-1185">Reference proteome</keyword>
<dbReference type="EMBL" id="JH668534">
    <property type="protein sequence ID" value="KAG6457103.1"/>
    <property type="molecule type" value="Genomic_DNA"/>
</dbReference>
<feature type="transmembrane region" description="Helical" evidence="1">
    <location>
        <begin position="115"/>
        <end position="140"/>
    </location>
</feature>
<name>A0A921ZGC6_MANSE</name>
<dbReference type="AlphaFoldDB" id="A0A921ZGC6"/>
<evidence type="ECO:0000256" key="1">
    <source>
        <dbReference type="SAM" id="Phobius"/>
    </source>
</evidence>
<comment type="caution">
    <text evidence="2">The sequence shown here is derived from an EMBL/GenBank/DDBJ whole genome shotgun (WGS) entry which is preliminary data.</text>
</comment>
<reference evidence="2" key="2">
    <citation type="submission" date="2020-12" db="EMBL/GenBank/DDBJ databases">
        <authorList>
            <person name="Kanost M."/>
        </authorList>
    </citation>
    <scope>NUCLEOTIDE SEQUENCE</scope>
</reference>
<reference evidence="2" key="1">
    <citation type="journal article" date="2016" name="Insect Biochem. Mol. Biol.">
        <title>Multifaceted biological insights from a draft genome sequence of the tobacco hornworm moth, Manduca sexta.</title>
        <authorList>
            <person name="Kanost M.R."/>
            <person name="Arrese E.L."/>
            <person name="Cao X."/>
            <person name="Chen Y.R."/>
            <person name="Chellapilla S."/>
            <person name="Goldsmith M.R."/>
            <person name="Grosse-Wilde E."/>
            <person name="Heckel D.G."/>
            <person name="Herndon N."/>
            <person name="Jiang H."/>
            <person name="Papanicolaou A."/>
            <person name="Qu J."/>
            <person name="Soulages J.L."/>
            <person name="Vogel H."/>
            <person name="Walters J."/>
            <person name="Waterhouse R.M."/>
            <person name="Ahn S.J."/>
            <person name="Almeida F.C."/>
            <person name="An C."/>
            <person name="Aqrawi P."/>
            <person name="Bretschneider A."/>
            <person name="Bryant W.B."/>
            <person name="Bucks S."/>
            <person name="Chao H."/>
            <person name="Chevignon G."/>
            <person name="Christen J.M."/>
            <person name="Clarke D.F."/>
            <person name="Dittmer N.T."/>
            <person name="Ferguson L.C.F."/>
            <person name="Garavelou S."/>
            <person name="Gordon K.H.J."/>
            <person name="Gunaratna R.T."/>
            <person name="Han Y."/>
            <person name="Hauser F."/>
            <person name="He Y."/>
            <person name="Heidel-Fischer H."/>
            <person name="Hirsh A."/>
            <person name="Hu Y."/>
            <person name="Jiang H."/>
            <person name="Kalra D."/>
            <person name="Klinner C."/>
            <person name="Konig C."/>
            <person name="Kovar C."/>
            <person name="Kroll A.R."/>
            <person name="Kuwar S.S."/>
            <person name="Lee S.L."/>
            <person name="Lehman R."/>
            <person name="Li K."/>
            <person name="Li Z."/>
            <person name="Liang H."/>
            <person name="Lovelace S."/>
            <person name="Lu Z."/>
            <person name="Mansfield J.H."/>
            <person name="McCulloch K.J."/>
            <person name="Mathew T."/>
            <person name="Morton B."/>
            <person name="Muzny D.M."/>
            <person name="Neunemann D."/>
            <person name="Ongeri F."/>
            <person name="Pauchet Y."/>
            <person name="Pu L.L."/>
            <person name="Pyrousis I."/>
            <person name="Rao X.J."/>
            <person name="Redding A."/>
            <person name="Roesel C."/>
            <person name="Sanchez-Gracia A."/>
            <person name="Schaack S."/>
            <person name="Shukla A."/>
            <person name="Tetreau G."/>
            <person name="Wang Y."/>
            <person name="Xiong G.H."/>
            <person name="Traut W."/>
            <person name="Walsh T.K."/>
            <person name="Worley K.C."/>
            <person name="Wu D."/>
            <person name="Wu W."/>
            <person name="Wu Y.Q."/>
            <person name="Zhang X."/>
            <person name="Zou Z."/>
            <person name="Zucker H."/>
            <person name="Briscoe A.D."/>
            <person name="Burmester T."/>
            <person name="Clem R.J."/>
            <person name="Feyereisen R."/>
            <person name="Grimmelikhuijzen C.J.P."/>
            <person name="Hamodrakas S.J."/>
            <person name="Hansson B.S."/>
            <person name="Huguet E."/>
            <person name="Jermiin L.S."/>
            <person name="Lan Q."/>
            <person name="Lehman H.K."/>
            <person name="Lorenzen M."/>
            <person name="Merzendorfer H."/>
            <person name="Michalopoulos I."/>
            <person name="Morton D.B."/>
            <person name="Muthukrishnan S."/>
            <person name="Oakeshott J.G."/>
            <person name="Palmer W."/>
            <person name="Park Y."/>
            <person name="Passarelli A.L."/>
            <person name="Rozas J."/>
            <person name="Schwartz L.M."/>
            <person name="Smith W."/>
            <person name="Southgate A."/>
            <person name="Vilcinskas A."/>
            <person name="Vogt R."/>
            <person name="Wang P."/>
            <person name="Werren J."/>
            <person name="Yu X.Q."/>
            <person name="Zhou J.J."/>
            <person name="Brown S.J."/>
            <person name="Scherer S.E."/>
            <person name="Richards S."/>
            <person name="Blissard G.W."/>
        </authorList>
    </citation>
    <scope>NUCLEOTIDE SEQUENCE</scope>
</reference>